<sequence length="427" mass="47510">MLENQIANQASTSSTKVTGKLPACPENPREQMNAVTTRSGKQHQSLPLSSDEQEHEVLEEGIVQQQKGGNNNNELDVGTMPKSSDDREGSKKQRESPVRKYIPPVPYPNRLKKANMEERRTKFLNVIKQLDISIPLLDAITEIPSYAKFLKDILTKKKENPATVAMSQECSAIIQNKITPKLRDPGSFSIPCTIGGSKVNKALCDLGASVSLIPYSLCQKLHLGDPKPTTMALQLADRSVKYPIGILEDVPIKIDKYYIPGDFVVLDMEEDARVPVILGRPFLATAGTIINVKKGTLILEIGDDKIEFNVQELSKDTPCVLDGYYADVIDSCTTNTFDESYRLSKDPMEYTIQESIADEQANEMVNLCLEMLQSIFLPMPKALKFEVLNLEDQSLNIKGKAPKVRDKRQLLCIASLIQNMNERHGSS</sequence>
<name>A0AAV0DWV0_9ASTE</name>
<dbReference type="Pfam" id="PF13650">
    <property type="entry name" value="Asp_protease_2"/>
    <property type="match status" value="1"/>
</dbReference>
<proteinExistence type="predicted"/>
<dbReference type="CDD" id="cd00303">
    <property type="entry name" value="retropepsin_like"/>
    <property type="match status" value="1"/>
</dbReference>
<dbReference type="Gene3D" id="2.40.70.10">
    <property type="entry name" value="Acid Proteases"/>
    <property type="match status" value="1"/>
</dbReference>
<dbReference type="SUPFAM" id="SSF50630">
    <property type="entry name" value="Acid proteases"/>
    <property type="match status" value="1"/>
</dbReference>
<dbReference type="AlphaFoldDB" id="A0AAV0DWV0"/>
<feature type="region of interest" description="Disordered" evidence="1">
    <location>
        <begin position="1"/>
        <end position="109"/>
    </location>
</feature>
<evidence type="ECO:0000313" key="2">
    <source>
        <dbReference type="EMBL" id="CAH9111439.1"/>
    </source>
</evidence>
<comment type="caution">
    <text evidence="2">The sequence shown here is derived from an EMBL/GenBank/DDBJ whole genome shotgun (WGS) entry which is preliminary data.</text>
</comment>
<dbReference type="PANTHER" id="PTHR33067">
    <property type="entry name" value="RNA-DIRECTED DNA POLYMERASE-RELATED"/>
    <property type="match status" value="1"/>
</dbReference>
<organism evidence="2 3">
    <name type="scientific">Cuscuta epithymum</name>
    <dbReference type="NCBI Taxonomy" id="186058"/>
    <lineage>
        <taxon>Eukaryota</taxon>
        <taxon>Viridiplantae</taxon>
        <taxon>Streptophyta</taxon>
        <taxon>Embryophyta</taxon>
        <taxon>Tracheophyta</taxon>
        <taxon>Spermatophyta</taxon>
        <taxon>Magnoliopsida</taxon>
        <taxon>eudicotyledons</taxon>
        <taxon>Gunneridae</taxon>
        <taxon>Pentapetalae</taxon>
        <taxon>asterids</taxon>
        <taxon>lamiids</taxon>
        <taxon>Solanales</taxon>
        <taxon>Convolvulaceae</taxon>
        <taxon>Cuscuteae</taxon>
        <taxon>Cuscuta</taxon>
        <taxon>Cuscuta subgen. Cuscuta</taxon>
    </lineage>
</organism>
<gene>
    <name evidence="2" type="ORF">CEPIT_LOCUS19511</name>
</gene>
<evidence type="ECO:0008006" key="4">
    <source>
        <dbReference type="Google" id="ProtNLM"/>
    </source>
</evidence>
<accession>A0AAV0DWV0</accession>
<dbReference type="PANTHER" id="PTHR33067:SF31">
    <property type="entry name" value="RNA-DIRECTED DNA POLYMERASE"/>
    <property type="match status" value="1"/>
</dbReference>
<feature type="compositionally biased region" description="Basic and acidic residues" evidence="1">
    <location>
        <begin position="83"/>
        <end position="98"/>
    </location>
</feature>
<dbReference type="EMBL" id="CAMAPF010000182">
    <property type="protein sequence ID" value="CAH9111439.1"/>
    <property type="molecule type" value="Genomic_DNA"/>
</dbReference>
<reference evidence="2" key="1">
    <citation type="submission" date="2022-07" db="EMBL/GenBank/DDBJ databases">
        <authorList>
            <person name="Macas J."/>
            <person name="Novak P."/>
            <person name="Neumann P."/>
        </authorList>
    </citation>
    <scope>NUCLEOTIDE SEQUENCE</scope>
</reference>
<evidence type="ECO:0000256" key="1">
    <source>
        <dbReference type="SAM" id="MobiDB-lite"/>
    </source>
</evidence>
<dbReference type="Proteomes" id="UP001152523">
    <property type="component" value="Unassembled WGS sequence"/>
</dbReference>
<evidence type="ECO:0000313" key="3">
    <source>
        <dbReference type="Proteomes" id="UP001152523"/>
    </source>
</evidence>
<feature type="compositionally biased region" description="Polar residues" evidence="1">
    <location>
        <begin position="1"/>
        <end position="17"/>
    </location>
</feature>
<dbReference type="InterPro" id="IPR021109">
    <property type="entry name" value="Peptidase_aspartic_dom_sf"/>
</dbReference>
<feature type="compositionally biased region" description="Polar residues" evidence="1">
    <location>
        <begin position="33"/>
        <end position="50"/>
    </location>
</feature>
<keyword evidence="3" id="KW-1185">Reference proteome</keyword>
<feature type="compositionally biased region" description="Polar residues" evidence="1">
    <location>
        <begin position="63"/>
        <end position="74"/>
    </location>
</feature>
<protein>
    <recommendedName>
        <fullName evidence="4">Aspartic peptidase DDI1-type domain-containing protein</fullName>
    </recommendedName>
</protein>